<dbReference type="Gene3D" id="1.10.10.10">
    <property type="entry name" value="Winged helix-like DNA-binding domain superfamily/Winged helix DNA-binding domain"/>
    <property type="match status" value="1"/>
</dbReference>
<proteinExistence type="predicted"/>
<sequence length="65" mass="7201">MLVSDALAQLSAEHRAVVRRSYYQGWSTAQIAADLGIAEGTVKSRLHYALRALRQTLQEMGVVSR</sequence>
<dbReference type="GO" id="GO:0006352">
    <property type="term" value="P:DNA-templated transcription initiation"/>
    <property type="evidence" value="ECO:0007669"/>
    <property type="project" value="InterPro"/>
</dbReference>
<dbReference type="GO" id="GO:0003677">
    <property type="term" value="F:DNA binding"/>
    <property type="evidence" value="ECO:0007669"/>
    <property type="project" value="UniProtKB-KW"/>
</dbReference>
<gene>
    <name evidence="6" type="primary">sigL_1</name>
    <name evidence="6" type="ORF">C1Y40_05280</name>
</gene>
<evidence type="ECO:0000313" key="6">
    <source>
        <dbReference type="EMBL" id="PQM44557.1"/>
    </source>
</evidence>
<dbReference type="InterPro" id="IPR036388">
    <property type="entry name" value="WH-like_DNA-bd_sf"/>
</dbReference>
<dbReference type="InterPro" id="IPR007630">
    <property type="entry name" value="RNA_pol_sigma70_r4"/>
</dbReference>
<dbReference type="AlphaFoldDB" id="A0A2S8BD11"/>
<dbReference type="InterPro" id="IPR039425">
    <property type="entry name" value="RNA_pol_sigma-70-like"/>
</dbReference>
<dbReference type="GO" id="GO:0016987">
    <property type="term" value="F:sigma factor activity"/>
    <property type="evidence" value="ECO:0007669"/>
    <property type="project" value="UniProtKB-KW"/>
</dbReference>
<keyword evidence="4" id="KW-0804">Transcription</keyword>
<accession>A0A2S8BD11</accession>
<name>A0A2S8BD11_9MYCO</name>
<dbReference type="SUPFAM" id="SSF88659">
    <property type="entry name" value="Sigma3 and sigma4 domains of RNA polymerase sigma factors"/>
    <property type="match status" value="1"/>
</dbReference>
<dbReference type="PANTHER" id="PTHR43133:SF52">
    <property type="entry name" value="ECF RNA POLYMERASE SIGMA FACTOR SIGL"/>
    <property type="match status" value="1"/>
</dbReference>
<dbReference type="InterPro" id="IPR013324">
    <property type="entry name" value="RNA_pol_sigma_r3/r4-like"/>
</dbReference>
<dbReference type="EMBL" id="PPEA01000768">
    <property type="protein sequence ID" value="PQM44557.1"/>
    <property type="molecule type" value="Genomic_DNA"/>
</dbReference>
<dbReference type="NCBIfam" id="TIGR02937">
    <property type="entry name" value="sigma70-ECF"/>
    <property type="match status" value="1"/>
</dbReference>
<dbReference type="Pfam" id="PF04545">
    <property type="entry name" value="Sigma70_r4"/>
    <property type="match status" value="1"/>
</dbReference>
<organism evidence="6 7">
    <name type="scientific">Mycobacterium talmoniae</name>
    <dbReference type="NCBI Taxonomy" id="1858794"/>
    <lineage>
        <taxon>Bacteria</taxon>
        <taxon>Bacillati</taxon>
        <taxon>Actinomycetota</taxon>
        <taxon>Actinomycetes</taxon>
        <taxon>Mycobacteriales</taxon>
        <taxon>Mycobacteriaceae</taxon>
        <taxon>Mycobacterium</taxon>
    </lineage>
</organism>
<evidence type="ECO:0000256" key="3">
    <source>
        <dbReference type="ARBA" id="ARBA00023125"/>
    </source>
</evidence>
<dbReference type="Proteomes" id="UP000238296">
    <property type="component" value="Unassembled WGS sequence"/>
</dbReference>
<dbReference type="PANTHER" id="PTHR43133">
    <property type="entry name" value="RNA POLYMERASE ECF-TYPE SIGMA FACTO"/>
    <property type="match status" value="1"/>
</dbReference>
<keyword evidence="3" id="KW-0238">DNA-binding</keyword>
<evidence type="ECO:0000256" key="2">
    <source>
        <dbReference type="ARBA" id="ARBA00023082"/>
    </source>
</evidence>
<keyword evidence="1" id="KW-0805">Transcription regulation</keyword>
<reference evidence="6 7" key="1">
    <citation type="journal article" date="2017" name="Int. J. Syst. Evol. Microbiol.">
        <title>Mycobacterium talmoniae sp. nov., a slowly growing mycobacterium isolated from human respiratory samples.</title>
        <authorList>
            <person name="Davidson R.M."/>
            <person name="DeGroote M.A."/>
            <person name="Marola J.L."/>
            <person name="Buss S."/>
            <person name="Jones V."/>
            <person name="McNeil M.R."/>
            <person name="Freifeld A.G."/>
            <person name="Elaine Epperson L."/>
            <person name="Hasan N.A."/>
            <person name="Jackson M."/>
            <person name="Iwen P.C."/>
            <person name="Salfinger M."/>
            <person name="Strong M."/>
        </authorList>
    </citation>
    <scope>NUCLEOTIDE SEQUENCE [LARGE SCALE GENOMIC DNA]</scope>
    <source>
        <strain evidence="6 7">ATCC BAA-2683</strain>
    </source>
</reference>
<comment type="caution">
    <text evidence="6">The sequence shown here is derived from an EMBL/GenBank/DDBJ whole genome shotgun (WGS) entry which is preliminary data.</text>
</comment>
<dbReference type="CDD" id="cd06171">
    <property type="entry name" value="Sigma70_r4"/>
    <property type="match status" value="1"/>
</dbReference>
<keyword evidence="2" id="KW-0731">Sigma factor</keyword>
<protein>
    <submittedName>
        <fullName evidence="6">ECF RNA polymerase sigma factor SigL</fullName>
    </submittedName>
</protein>
<feature type="domain" description="RNA polymerase sigma-70 region 4" evidence="5">
    <location>
        <begin position="6"/>
        <end position="55"/>
    </location>
</feature>
<evidence type="ECO:0000256" key="4">
    <source>
        <dbReference type="ARBA" id="ARBA00023163"/>
    </source>
</evidence>
<evidence type="ECO:0000256" key="1">
    <source>
        <dbReference type="ARBA" id="ARBA00023015"/>
    </source>
</evidence>
<evidence type="ECO:0000313" key="7">
    <source>
        <dbReference type="Proteomes" id="UP000238296"/>
    </source>
</evidence>
<dbReference type="InterPro" id="IPR014284">
    <property type="entry name" value="RNA_pol_sigma-70_dom"/>
</dbReference>
<evidence type="ECO:0000259" key="5">
    <source>
        <dbReference type="Pfam" id="PF04545"/>
    </source>
</evidence>